<accession>A0ABR9M9P1</accession>
<keyword evidence="4" id="KW-0808">Transferase</keyword>
<sequence length="643" mass="68328">MRTYAIAPVRCLALAGLAALGWPLLAAVFVGSHLGLPSPAFFVEQARRLPALARRLAGRWGGLEISPPYRPAPPPPRRDADGWYRDGDDLFRSAFLPGYVMKMRWIFRDPATWRDLYWMAVNPVVGGLPVVVPPALTAGGIAMIWLRHPVLGGAAVLLGIAMGPVMVRFHARWSRVLLAPAPREGRGGSAAVLVPRLVAGARLCASVGLAVAAAAPALAHVAAIVVTAMRLWPDAVLAARRFVSWRRTLIGDWTGVRIVSPYLDEPPMPAPNPDGSYRTGWGEFGTVHRRRESAVRAQRWRWTVRDPASWRDLAWLSLEVPVAAMLYAVPAALIIGGFVACCWLWVWIKALGLVGASIGWSPDDTLWAAVPALAGLPAPVAGLVAAALGIAVAPALLRCHARLSRSLLGPTRTAVLTRRVGALASSRTRISDAQAAELRRIERDLHDGAQARWIAVGMQLGAVEQLISADPEAAKAMIARAKDVSVTALAELRELIRGIYPPVLADRGLADAVRTLALDAPLEAEVLVDMAGQVPPPIEAAVYFAVSELLTNVAKHAAASKVSVELRHEGGLLTTTVTDDGLGGATAGRGGGLHGIRRRLDGFDGVLVISSPPGGPTVATLEIPCALSSPRTSTFSEKGSRTF</sequence>
<dbReference type="SMART" id="SM00387">
    <property type="entry name" value="HATPase_c"/>
    <property type="match status" value="1"/>
</dbReference>
<keyword evidence="3" id="KW-0597">Phosphoprotein</keyword>
<dbReference type="Pfam" id="PF02518">
    <property type="entry name" value="HATPase_c"/>
    <property type="match status" value="1"/>
</dbReference>
<dbReference type="EMBL" id="JADBEK010000001">
    <property type="protein sequence ID" value="MBE1589315.1"/>
    <property type="molecule type" value="Genomic_DNA"/>
</dbReference>
<feature type="transmembrane region" description="Helical" evidence="9">
    <location>
        <begin position="150"/>
        <end position="169"/>
    </location>
</feature>
<evidence type="ECO:0000259" key="10">
    <source>
        <dbReference type="SMART" id="SM00387"/>
    </source>
</evidence>
<dbReference type="InterPro" id="IPR036890">
    <property type="entry name" value="HATPase_C_sf"/>
</dbReference>
<evidence type="ECO:0000313" key="11">
    <source>
        <dbReference type="EMBL" id="MBE1589315.1"/>
    </source>
</evidence>
<dbReference type="Pfam" id="PF07730">
    <property type="entry name" value="HisKA_3"/>
    <property type="match status" value="1"/>
</dbReference>
<feature type="domain" description="Histidine kinase/HSP90-like ATPase" evidence="10">
    <location>
        <begin position="537"/>
        <end position="627"/>
    </location>
</feature>
<evidence type="ECO:0000313" key="12">
    <source>
        <dbReference type="Proteomes" id="UP000633509"/>
    </source>
</evidence>
<dbReference type="SUPFAM" id="SSF55874">
    <property type="entry name" value="ATPase domain of HSP90 chaperone/DNA topoisomerase II/histidine kinase"/>
    <property type="match status" value="1"/>
</dbReference>
<keyword evidence="9" id="KW-1133">Transmembrane helix</keyword>
<comment type="caution">
    <text evidence="11">The sequence shown here is derived from an EMBL/GenBank/DDBJ whole genome shotgun (WGS) entry which is preliminary data.</text>
</comment>
<keyword evidence="12" id="KW-1185">Reference proteome</keyword>
<gene>
    <name evidence="11" type="ORF">H4W80_007573</name>
</gene>
<keyword evidence="6 11" id="KW-0418">Kinase</keyword>
<dbReference type="EC" id="2.7.13.3" evidence="2"/>
<dbReference type="CDD" id="cd16917">
    <property type="entry name" value="HATPase_UhpB-NarQ-NarX-like"/>
    <property type="match status" value="1"/>
</dbReference>
<evidence type="ECO:0000256" key="3">
    <source>
        <dbReference type="ARBA" id="ARBA00022553"/>
    </source>
</evidence>
<keyword evidence="5" id="KW-0547">Nucleotide-binding</keyword>
<evidence type="ECO:0000256" key="9">
    <source>
        <dbReference type="SAM" id="Phobius"/>
    </source>
</evidence>
<feature type="transmembrane region" description="Helical" evidence="9">
    <location>
        <begin position="217"/>
        <end position="239"/>
    </location>
</feature>
<organism evidence="11 12">
    <name type="scientific">Nonomuraea angiospora</name>
    <dbReference type="NCBI Taxonomy" id="46172"/>
    <lineage>
        <taxon>Bacteria</taxon>
        <taxon>Bacillati</taxon>
        <taxon>Actinomycetota</taxon>
        <taxon>Actinomycetes</taxon>
        <taxon>Streptosporangiales</taxon>
        <taxon>Streptosporangiaceae</taxon>
        <taxon>Nonomuraea</taxon>
    </lineage>
</organism>
<proteinExistence type="predicted"/>
<evidence type="ECO:0000256" key="1">
    <source>
        <dbReference type="ARBA" id="ARBA00000085"/>
    </source>
</evidence>
<dbReference type="Gene3D" id="3.30.565.10">
    <property type="entry name" value="Histidine kinase-like ATPase, C-terminal domain"/>
    <property type="match status" value="1"/>
</dbReference>
<evidence type="ECO:0000256" key="2">
    <source>
        <dbReference type="ARBA" id="ARBA00012438"/>
    </source>
</evidence>
<dbReference type="InterPro" id="IPR003594">
    <property type="entry name" value="HATPase_dom"/>
</dbReference>
<evidence type="ECO:0000256" key="7">
    <source>
        <dbReference type="ARBA" id="ARBA00022840"/>
    </source>
</evidence>
<dbReference type="Proteomes" id="UP000633509">
    <property type="component" value="Unassembled WGS sequence"/>
</dbReference>
<reference evidence="11 12" key="1">
    <citation type="submission" date="2020-10" db="EMBL/GenBank/DDBJ databases">
        <title>Sequencing the genomes of 1000 actinobacteria strains.</title>
        <authorList>
            <person name="Klenk H.-P."/>
        </authorList>
    </citation>
    <scope>NUCLEOTIDE SEQUENCE [LARGE SCALE GENOMIC DNA]</scope>
    <source>
        <strain evidence="11 12">DSM 43173</strain>
    </source>
</reference>
<evidence type="ECO:0000256" key="4">
    <source>
        <dbReference type="ARBA" id="ARBA00022679"/>
    </source>
</evidence>
<dbReference type="RefSeq" id="WP_192789375.1">
    <property type="nucleotide sequence ID" value="NZ_JADBEK010000001.1"/>
</dbReference>
<protein>
    <recommendedName>
        <fullName evidence="2">histidine kinase</fullName>
        <ecNumber evidence="2">2.7.13.3</ecNumber>
    </recommendedName>
</protein>
<dbReference type="Pfam" id="PF13796">
    <property type="entry name" value="Sensor"/>
    <property type="match status" value="1"/>
</dbReference>
<evidence type="ECO:0000256" key="8">
    <source>
        <dbReference type="ARBA" id="ARBA00023012"/>
    </source>
</evidence>
<dbReference type="InterPro" id="IPR050482">
    <property type="entry name" value="Sensor_HK_TwoCompSys"/>
</dbReference>
<feature type="transmembrane region" description="Helical" evidence="9">
    <location>
        <begin position="119"/>
        <end position="144"/>
    </location>
</feature>
<dbReference type="GO" id="GO:0016301">
    <property type="term" value="F:kinase activity"/>
    <property type="evidence" value="ECO:0007669"/>
    <property type="project" value="UniProtKB-KW"/>
</dbReference>
<feature type="transmembrane region" description="Helical" evidence="9">
    <location>
        <begin position="324"/>
        <end position="348"/>
    </location>
</feature>
<keyword evidence="7" id="KW-0067">ATP-binding</keyword>
<dbReference type="InterPro" id="IPR025828">
    <property type="entry name" value="Put_sensor_dom"/>
</dbReference>
<comment type="catalytic activity">
    <reaction evidence="1">
        <text>ATP + protein L-histidine = ADP + protein N-phospho-L-histidine.</text>
        <dbReference type="EC" id="2.7.13.3"/>
    </reaction>
</comment>
<keyword evidence="9" id="KW-0472">Membrane</keyword>
<evidence type="ECO:0000256" key="6">
    <source>
        <dbReference type="ARBA" id="ARBA00022777"/>
    </source>
</evidence>
<keyword evidence="9" id="KW-0812">Transmembrane</keyword>
<evidence type="ECO:0000256" key="5">
    <source>
        <dbReference type="ARBA" id="ARBA00022741"/>
    </source>
</evidence>
<name>A0ABR9M9P1_9ACTN</name>
<dbReference type="PANTHER" id="PTHR24421">
    <property type="entry name" value="NITRATE/NITRITE SENSOR PROTEIN NARX-RELATED"/>
    <property type="match status" value="1"/>
</dbReference>
<dbReference type="PANTHER" id="PTHR24421:SF10">
    <property type="entry name" value="NITRATE_NITRITE SENSOR PROTEIN NARQ"/>
    <property type="match status" value="1"/>
</dbReference>
<keyword evidence="8" id="KW-0902">Two-component regulatory system</keyword>
<dbReference type="Gene3D" id="1.20.5.1930">
    <property type="match status" value="1"/>
</dbReference>
<dbReference type="InterPro" id="IPR011712">
    <property type="entry name" value="Sig_transdc_His_kin_sub3_dim/P"/>
</dbReference>
<feature type="transmembrane region" description="Helical" evidence="9">
    <location>
        <begin position="368"/>
        <end position="397"/>
    </location>
</feature>